<dbReference type="SMART" id="SM00979">
    <property type="entry name" value="TIFY"/>
    <property type="match status" value="1"/>
</dbReference>
<feature type="compositionally biased region" description="Basic and acidic residues" evidence="2">
    <location>
        <begin position="20"/>
        <end position="32"/>
    </location>
</feature>
<dbReference type="InterPro" id="IPR018467">
    <property type="entry name" value="CCT_CS"/>
</dbReference>
<feature type="compositionally biased region" description="Polar residues" evidence="2">
    <location>
        <begin position="46"/>
        <end position="57"/>
    </location>
</feature>
<dbReference type="Pfam" id="PF06200">
    <property type="entry name" value="tify"/>
    <property type="match status" value="1"/>
</dbReference>
<dbReference type="InterPro" id="IPR040390">
    <property type="entry name" value="TIFY/JAZ"/>
</dbReference>
<dbReference type="InterPro" id="IPR010399">
    <property type="entry name" value="Tify_dom"/>
</dbReference>
<dbReference type="EMBL" id="GCKF01037291">
    <property type="protein sequence ID" value="JAG96487.1"/>
    <property type="molecule type" value="Transcribed_RNA"/>
</dbReference>
<name>A0A0D6QY51_ARACU</name>
<dbReference type="PANTHER" id="PTHR33077">
    <property type="entry name" value="PROTEIN TIFY 4A-RELATED-RELATED"/>
    <property type="match status" value="1"/>
</dbReference>
<feature type="compositionally biased region" description="Polar residues" evidence="2">
    <location>
        <begin position="327"/>
        <end position="341"/>
    </location>
</feature>
<organism evidence="4">
    <name type="scientific">Araucaria cunninghamii</name>
    <name type="common">Hoop pine</name>
    <name type="synonym">Moreton Bay pine</name>
    <dbReference type="NCBI Taxonomy" id="56994"/>
    <lineage>
        <taxon>Eukaryota</taxon>
        <taxon>Viridiplantae</taxon>
        <taxon>Streptophyta</taxon>
        <taxon>Embryophyta</taxon>
        <taxon>Tracheophyta</taxon>
        <taxon>Spermatophyta</taxon>
        <taxon>Pinopsida</taxon>
        <taxon>Pinidae</taxon>
        <taxon>Conifers II</taxon>
        <taxon>Araucariales</taxon>
        <taxon>Araucariaceae</taxon>
        <taxon>Araucaria</taxon>
    </lineage>
</organism>
<feature type="region of interest" description="Disordered" evidence="2">
    <location>
        <begin position="220"/>
        <end position="290"/>
    </location>
</feature>
<evidence type="ECO:0000256" key="2">
    <source>
        <dbReference type="SAM" id="MobiDB-lite"/>
    </source>
</evidence>
<evidence type="ECO:0000256" key="1">
    <source>
        <dbReference type="ARBA" id="ARBA00008614"/>
    </source>
</evidence>
<dbReference type="PANTHER" id="PTHR33077:SF60">
    <property type="entry name" value="TIFY DOMAIN-CONTAINING PROTEIN"/>
    <property type="match status" value="1"/>
</dbReference>
<accession>A0A0D6QY51</accession>
<dbReference type="AlphaFoldDB" id="A0A0D6QY51"/>
<evidence type="ECO:0000259" key="3">
    <source>
        <dbReference type="PROSITE" id="PS51320"/>
    </source>
</evidence>
<comment type="similarity">
    <text evidence="1">Belongs to the TIFY/JAZ family.</text>
</comment>
<sequence>MERERIVERDFMGLINTDGIAEKKDDKEKLPKDPSINSSIEDRSHNSLPDNTPSQRLGVSPVVYPAGPIEGLSSSAHPVNEYGGFPSSTISLSMQNFRQQLGSNALLKGQQAVCNAYVASSMANPSTVQQHPFFLPYGSNYPTSTATSKSATIPGNPSCAQLTIFYAGTVNVYDDVPADKAQGLMLLAASARSTKTTNLPPRSSVMSMAMSTGSHIVSVPSPFSPSLPNRASPVTPQASVQKAQASSQPNQSAGISLNNGDFQTNQNIATSNTQQESSKSSATVINPAPVVPRVPQARKASLARFLEKRKERIITKAPYPVKKSPDCSPQSEESPSSTHASPSVDGCLAKNHQMTSAGLDDKIPIDSENIESCLDKDKMDLSSSQKAPKSVQEECKITV</sequence>
<feature type="compositionally biased region" description="Low complexity" evidence="2">
    <location>
        <begin position="237"/>
        <end position="248"/>
    </location>
</feature>
<protein>
    <recommendedName>
        <fullName evidence="3">Tify domain-containing protein</fullName>
    </recommendedName>
</protein>
<feature type="compositionally biased region" description="Polar residues" evidence="2">
    <location>
        <begin position="249"/>
        <end position="284"/>
    </location>
</feature>
<evidence type="ECO:0000313" key="4">
    <source>
        <dbReference type="EMBL" id="JAG96487.1"/>
    </source>
</evidence>
<dbReference type="Pfam" id="PF09425">
    <property type="entry name" value="Jas_motif"/>
    <property type="match status" value="1"/>
</dbReference>
<dbReference type="PROSITE" id="PS51320">
    <property type="entry name" value="TIFY"/>
    <property type="match status" value="1"/>
</dbReference>
<reference evidence="4" key="1">
    <citation type="submission" date="2015-03" db="EMBL/GenBank/DDBJ databases">
        <title>A transcriptome of Araucaria cunninghamii, an australian fine timber species.</title>
        <authorList>
            <person name="Jing Yi C.J.Y."/>
            <person name="Yin San L.Y.S."/>
            <person name="Abdul Karim S.S."/>
            <person name="Wan Azmi N.N."/>
            <person name="Hercus R.R."/>
            <person name="Croft L.L."/>
        </authorList>
    </citation>
    <scope>NUCLEOTIDE SEQUENCE</scope>
    <source>
        <strain evidence="4">MI0301</strain>
        <tissue evidence="4">Leaf</tissue>
    </source>
</reference>
<feature type="region of interest" description="Disordered" evidence="2">
    <location>
        <begin position="316"/>
        <end position="399"/>
    </location>
</feature>
<feature type="domain" description="Tify" evidence="3">
    <location>
        <begin position="155"/>
        <end position="190"/>
    </location>
</feature>
<feature type="region of interest" description="Disordered" evidence="2">
    <location>
        <begin position="17"/>
        <end position="62"/>
    </location>
</feature>
<proteinExistence type="inferred from homology"/>